<protein>
    <submittedName>
        <fullName evidence="15">ABCC5</fullName>
    </submittedName>
</protein>
<gene>
    <name evidence="15" type="ORF">EB796_001239</name>
</gene>
<evidence type="ECO:0000256" key="10">
    <source>
        <dbReference type="ARBA" id="ARBA00023180"/>
    </source>
</evidence>
<feature type="transmembrane region" description="Helical" evidence="12">
    <location>
        <begin position="46"/>
        <end position="67"/>
    </location>
</feature>
<feature type="transmembrane region" description="Helical" evidence="12">
    <location>
        <begin position="710"/>
        <end position="728"/>
    </location>
</feature>
<feature type="transmembrane region" description="Helical" evidence="12">
    <location>
        <begin position="790"/>
        <end position="808"/>
    </location>
</feature>
<dbReference type="InterPro" id="IPR011527">
    <property type="entry name" value="ABC1_TM_dom"/>
</dbReference>
<evidence type="ECO:0000256" key="7">
    <source>
        <dbReference type="ARBA" id="ARBA00022840"/>
    </source>
</evidence>
<feature type="domain" description="ABC transmembrane type-1" evidence="14">
    <location>
        <begin position="713"/>
        <end position="953"/>
    </location>
</feature>
<dbReference type="GO" id="GO:0012505">
    <property type="term" value="C:endomembrane system"/>
    <property type="evidence" value="ECO:0007669"/>
    <property type="project" value="UniProtKB-SubCell"/>
</dbReference>
<feature type="transmembrane region" description="Helical" evidence="12">
    <location>
        <begin position="255"/>
        <end position="274"/>
    </location>
</feature>
<dbReference type="GO" id="GO:0005524">
    <property type="term" value="F:ATP binding"/>
    <property type="evidence" value="ECO:0007669"/>
    <property type="project" value="UniProtKB-KW"/>
</dbReference>
<dbReference type="AlphaFoldDB" id="A0A7J7KQL0"/>
<dbReference type="InterPro" id="IPR017871">
    <property type="entry name" value="ABC_transporter-like_CS"/>
</dbReference>
<evidence type="ECO:0000256" key="11">
    <source>
        <dbReference type="SAM" id="MobiDB-lite"/>
    </source>
</evidence>
<dbReference type="EMBL" id="VXIV02000139">
    <property type="protein sequence ID" value="KAF6040457.1"/>
    <property type="molecule type" value="Genomic_DNA"/>
</dbReference>
<feature type="transmembrane region" description="Helical" evidence="12">
    <location>
        <begin position="651"/>
        <end position="678"/>
    </location>
</feature>
<dbReference type="PANTHER" id="PTHR24223:SF447">
    <property type="entry name" value="MULTIDRUG RESISTANCE-ASSOCIATED PROTEIN 5"/>
    <property type="match status" value="1"/>
</dbReference>
<dbReference type="GO" id="GO:0140359">
    <property type="term" value="F:ABC-type transporter activity"/>
    <property type="evidence" value="ECO:0007669"/>
    <property type="project" value="InterPro"/>
</dbReference>
<keyword evidence="9 12" id="KW-0472">Membrane</keyword>
<dbReference type="PROSITE" id="PS50929">
    <property type="entry name" value="ABC_TM1F"/>
    <property type="match status" value="1"/>
</dbReference>
<evidence type="ECO:0000256" key="4">
    <source>
        <dbReference type="ARBA" id="ARBA00022692"/>
    </source>
</evidence>
<dbReference type="Proteomes" id="UP000593567">
    <property type="component" value="Unassembled WGS sequence"/>
</dbReference>
<evidence type="ECO:0000256" key="12">
    <source>
        <dbReference type="SAM" id="Phobius"/>
    </source>
</evidence>
<dbReference type="SUPFAM" id="SSF90123">
    <property type="entry name" value="ABC transporter transmembrane region"/>
    <property type="match status" value="2"/>
</dbReference>
<dbReference type="Pfam" id="PF00005">
    <property type="entry name" value="ABC_tran"/>
    <property type="match status" value="2"/>
</dbReference>
<feature type="region of interest" description="Disordered" evidence="11">
    <location>
        <begin position="322"/>
        <end position="344"/>
    </location>
</feature>
<proteinExistence type="inferred from homology"/>
<dbReference type="FunFam" id="3.40.50.300:FF:000074">
    <property type="entry name" value="Multidrug resistance-associated protein 5 isoform 1"/>
    <property type="match status" value="1"/>
</dbReference>
<keyword evidence="16" id="KW-1185">Reference proteome</keyword>
<evidence type="ECO:0000256" key="5">
    <source>
        <dbReference type="ARBA" id="ARBA00022737"/>
    </source>
</evidence>
<dbReference type="CDD" id="cd03244">
    <property type="entry name" value="ABCC_MRP_domain2"/>
    <property type="match status" value="1"/>
</dbReference>
<reference evidence="15" key="1">
    <citation type="submission" date="2020-06" db="EMBL/GenBank/DDBJ databases">
        <title>Draft genome of Bugula neritina, a colonial animal packing powerful symbionts and potential medicines.</title>
        <authorList>
            <person name="Rayko M."/>
        </authorList>
    </citation>
    <scope>NUCLEOTIDE SEQUENCE [LARGE SCALE GENOMIC DNA]</scope>
    <source>
        <strain evidence="15">Kwan_BN1</strain>
    </source>
</reference>
<feature type="transmembrane region" description="Helical" evidence="12">
    <location>
        <begin position="173"/>
        <end position="197"/>
    </location>
</feature>
<evidence type="ECO:0000313" key="15">
    <source>
        <dbReference type="EMBL" id="KAF6040457.1"/>
    </source>
</evidence>
<evidence type="ECO:0000256" key="3">
    <source>
        <dbReference type="ARBA" id="ARBA00022448"/>
    </source>
</evidence>
<evidence type="ECO:0000256" key="1">
    <source>
        <dbReference type="ARBA" id="ARBA00004127"/>
    </source>
</evidence>
<evidence type="ECO:0000313" key="16">
    <source>
        <dbReference type="Proteomes" id="UP000593567"/>
    </source>
</evidence>
<dbReference type="SUPFAM" id="SSF52540">
    <property type="entry name" value="P-loop containing nucleoside triphosphate hydrolases"/>
    <property type="match status" value="2"/>
</dbReference>
<evidence type="ECO:0000256" key="8">
    <source>
        <dbReference type="ARBA" id="ARBA00022989"/>
    </source>
</evidence>
<keyword evidence="4 12" id="KW-0812">Transmembrane</keyword>
<feature type="domain" description="ABC transporter" evidence="13">
    <location>
        <begin position="991"/>
        <end position="1238"/>
    </location>
</feature>
<keyword evidence="7" id="KW-0067">ATP-binding</keyword>
<dbReference type="SMART" id="SM00382">
    <property type="entry name" value="AAA"/>
    <property type="match status" value="1"/>
</dbReference>
<dbReference type="InterPro" id="IPR003593">
    <property type="entry name" value="AAA+_ATPase"/>
</dbReference>
<feature type="transmembrane region" description="Helical" evidence="12">
    <location>
        <begin position="902"/>
        <end position="919"/>
    </location>
</feature>
<comment type="caution">
    <text evidence="15">The sequence shown here is derived from an EMBL/GenBank/DDBJ whole genome shotgun (WGS) entry which is preliminary data.</text>
</comment>
<dbReference type="PROSITE" id="PS00211">
    <property type="entry name" value="ABC_TRANSPORTER_1"/>
    <property type="match status" value="2"/>
</dbReference>
<dbReference type="GO" id="GO:0016887">
    <property type="term" value="F:ATP hydrolysis activity"/>
    <property type="evidence" value="ECO:0007669"/>
    <property type="project" value="InterPro"/>
</dbReference>
<feature type="transmembrane region" description="Helical" evidence="12">
    <location>
        <begin position="814"/>
        <end position="833"/>
    </location>
</feature>
<dbReference type="PROSITE" id="PS50893">
    <property type="entry name" value="ABC_TRANSPORTER_2"/>
    <property type="match status" value="2"/>
</dbReference>
<evidence type="ECO:0000256" key="2">
    <source>
        <dbReference type="ARBA" id="ARBA00009726"/>
    </source>
</evidence>
<dbReference type="InterPro" id="IPR036640">
    <property type="entry name" value="ABC1_TM_sf"/>
</dbReference>
<keyword evidence="8 12" id="KW-1133">Transmembrane helix</keyword>
<organism evidence="15 16">
    <name type="scientific">Bugula neritina</name>
    <name type="common">Brown bryozoan</name>
    <name type="synonym">Sertularia neritina</name>
    <dbReference type="NCBI Taxonomy" id="10212"/>
    <lineage>
        <taxon>Eukaryota</taxon>
        <taxon>Metazoa</taxon>
        <taxon>Spiralia</taxon>
        <taxon>Lophotrochozoa</taxon>
        <taxon>Bryozoa</taxon>
        <taxon>Gymnolaemata</taxon>
        <taxon>Cheilostomatida</taxon>
        <taxon>Flustrina</taxon>
        <taxon>Buguloidea</taxon>
        <taxon>Bugulidae</taxon>
        <taxon>Bugula</taxon>
    </lineage>
</organism>
<evidence type="ECO:0000256" key="9">
    <source>
        <dbReference type="ARBA" id="ARBA00023136"/>
    </source>
</evidence>
<evidence type="ECO:0000259" key="14">
    <source>
        <dbReference type="PROSITE" id="PS50929"/>
    </source>
</evidence>
<dbReference type="Gene3D" id="1.20.1560.10">
    <property type="entry name" value="ABC transporter type 1, transmembrane domain"/>
    <property type="match status" value="3"/>
</dbReference>
<feature type="domain" description="ABC transporter" evidence="13">
    <location>
        <begin position="351"/>
        <end position="580"/>
    </location>
</feature>
<dbReference type="Pfam" id="PF00664">
    <property type="entry name" value="ABC_membrane"/>
    <property type="match status" value="1"/>
</dbReference>
<evidence type="ECO:0000259" key="13">
    <source>
        <dbReference type="PROSITE" id="PS50893"/>
    </source>
</evidence>
<dbReference type="GO" id="GO:0016020">
    <property type="term" value="C:membrane"/>
    <property type="evidence" value="ECO:0007669"/>
    <property type="project" value="InterPro"/>
</dbReference>
<dbReference type="OrthoDB" id="6500128at2759"/>
<comment type="similarity">
    <text evidence="2">Belongs to the ABC transporter superfamily. ABCC family. Conjugate transporter (TC 3.A.1.208) subfamily.</text>
</comment>
<keyword evidence="3" id="KW-0813">Transport</keyword>
<dbReference type="FunFam" id="1.20.1560.10:FF:000015">
    <property type="entry name" value="multidrug resistance-associated protein 5 isoform X1"/>
    <property type="match status" value="1"/>
</dbReference>
<dbReference type="PANTHER" id="PTHR24223">
    <property type="entry name" value="ATP-BINDING CASSETTE SUB-FAMILY C"/>
    <property type="match status" value="1"/>
</dbReference>
<dbReference type="CDD" id="cd18599">
    <property type="entry name" value="ABC_6TM_MRP5_8_9_D2"/>
    <property type="match status" value="1"/>
</dbReference>
<comment type="subcellular location">
    <subcellularLocation>
        <location evidence="1">Endomembrane system</location>
        <topology evidence="1">Multi-pass membrane protein</topology>
    </subcellularLocation>
</comment>
<feature type="transmembrane region" description="Helical" evidence="12">
    <location>
        <begin position="139"/>
        <end position="161"/>
    </location>
</feature>
<keyword evidence="5" id="KW-0677">Repeat</keyword>
<evidence type="ECO:0000256" key="6">
    <source>
        <dbReference type="ARBA" id="ARBA00022741"/>
    </source>
</evidence>
<dbReference type="Gene3D" id="3.40.50.300">
    <property type="entry name" value="P-loop containing nucleotide triphosphate hydrolases"/>
    <property type="match status" value="3"/>
</dbReference>
<accession>A0A7J7KQL0</accession>
<feature type="compositionally biased region" description="Basic and acidic residues" evidence="11">
    <location>
        <begin position="329"/>
        <end position="340"/>
    </location>
</feature>
<dbReference type="InterPro" id="IPR050173">
    <property type="entry name" value="ABC_transporter_C-like"/>
</dbReference>
<keyword evidence="6" id="KW-0547">Nucleotide-binding</keyword>
<name>A0A7J7KQL0_BUGNE</name>
<dbReference type="InterPro" id="IPR027417">
    <property type="entry name" value="P-loop_NTPase"/>
</dbReference>
<sequence>MKMIRVRLTVSIILTMFFSAFAILGPLVPLRKLTESLELDNRSSSYGYFIGMIIFLGVCHFAGRCLCAEAFVQVMASEGIRIKGGVLSLIFRKIIFNQSSQNRSVGELVNLCANDGQRLFEAAILGVFTIGSIGSLGGALYAIHLLGAWGILGFSVFFMFIPIQCAVTNNGNLMFVCFVIDIMMDEMIGILQIVLSCDEVPSKLDIRVREKNVLAKSLLIQSLSSGLPQLVPLFSSGLTFLAMTRTNHDLTVTQAFVFISLLNALRFTLGIMPYSMKALAEGRHACERVKAVLIAEDEKLELSALSDVQNFVEIKNGCFGWQPQPNSEKNSKKGNKDRNGKTGVALTNGSVKAAKKTESLELIETEVEPLTEKSDKSSDMIVTLHNINMSLKEGTLLGVCGAMKKQSGEIAINQTKKIAYVPQQAWIMNATVRENIVFGNEFDQERYEVVVEACALLSDFDQLPGGDQTEIGERGINLSGGQKQRISIARAVYGFFLSGCDYILVMKDGRIAEEGTHEGLMTENGEYSALIKTFHEIEEKERTIKEKDNLSVAADKADAALDSDSDFRGRAVSMSSMKNARNKAIDELSKGRSNNRLDHPVEEVFLSGSALNLSAVADDNENNNEDQTSKAKGKLTKAEAIEQGSVTASTYAGYISAAGGPCIAILVFGIIVLVGTLVNVTHDYNLTHKGEGNVTQEVSDSILLNPRINFYQIVYGCSLITASIFLVIKSHTYVRTALKASSGLHDNIFKKLVASPMRFFDVTPSGQIMNRFSKDLDEVDANLPFVSEQFINNAIVMVVTLCIIASVFPYFLLAMLPVLILFGVLFSICQKGIRAAKRIDNVTRSPLYSHIATTIQGLATIRAYKKEKQFIKQFNNLQDRNNMALFLFNSAMRWTAVRLDTLSLLVVFATSLFVTFVPSNVISPALAALALSYAMNMTGLFQYTMRLAIETEARFTSVERIHKYIKDLESEAPSIVDGNRPDGSWPKEGAIQFSNVNMRYREGLPLVLKNITLDIKPQEKIGVVGRTGSGKSSLAMVLFRMMELDGGSITIDGIDISTIGLEDLRSKLSIIPQDPVLFVGTVRYNLDPFNTYTDEELWSALAKCHIKDAIQALDGQLDATIVENGENFSVGERQLLCMARALLRHSKILVLDEATAAAMLCSTIFSSVIAIDTETDSLIQETIKEAFVDCTMLTIAHRLNTVVSADRVLVLDEGKVIEFDTPGSLRDNVNSAFAQMMIVQETQKHAAMDAGNDI</sequence>
<keyword evidence="10" id="KW-0325">Glycoprotein</keyword>
<dbReference type="InterPro" id="IPR003439">
    <property type="entry name" value="ABC_transporter-like_ATP-bd"/>
</dbReference>